<keyword evidence="2" id="KW-1185">Reference proteome</keyword>
<evidence type="ECO:0000313" key="1">
    <source>
        <dbReference type="EMBL" id="KFD58465.1"/>
    </source>
</evidence>
<dbReference type="EMBL" id="KL363184">
    <property type="protein sequence ID" value="KFD58465.1"/>
    <property type="molecule type" value="Genomic_DNA"/>
</dbReference>
<gene>
    <name evidence="1" type="ORF">M513_00691</name>
</gene>
<dbReference type="AlphaFoldDB" id="A0A085MML9"/>
<evidence type="ECO:0000313" key="2">
    <source>
        <dbReference type="Proteomes" id="UP000030764"/>
    </source>
</evidence>
<proteinExistence type="predicted"/>
<dbReference type="Proteomes" id="UP000030764">
    <property type="component" value="Unassembled WGS sequence"/>
</dbReference>
<accession>A0A085MML9</accession>
<reference evidence="1 2" key="1">
    <citation type="journal article" date="2014" name="Nat. Genet.">
        <title>Genome and transcriptome of the porcine whipworm Trichuris suis.</title>
        <authorList>
            <person name="Jex A.R."/>
            <person name="Nejsum P."/>
            <person name="Schwarz E.M."/>
            <person name="Hu L."/>
            <person name="Young N.D."/>
            <person name="Hall R.S."/>
            <person name="Korhonen P.K."/>
            <person name="Liao S."/>
            <person name="Thamsborg S."/>
            <person name="Xia J."/>
            <person name="Xu P."/>
            <person name="Wang S."/>
            <person name="Scheerlinck J.P."/>
            <person name="Hofmann A."/>
            <person name="Sternberg P.W."/>
            <person name="Wang J."/>
            <person name="Gasser R.B."/>
        </authorList>
    </citation>
    <scope>NUCLEOTIDE SEQUENCE [LARGE SCALE GENOMIC DNA]</scope>
    <source>
        <strain evidence="1">DCEP-RM93M</strain>
    </source>
</reference>
<protein>
    <submittedName>
        <fullName evidence="1">Uncharacterized protein</fullName>
    </submittedName>
</protein>
<organism evidence="1 2">
    <name type="scientific">Trichuris suis</name>
    <name type="common">pig whipworm</name>
    <dbReference type="NCBI Taxonomy" id="68888"/>
    <lineage>
        <taxon>Eukaryota</taxon>
        <taxon>Metazoa</taxon>
        <taxon>Ecdysozoa</taxon>
        <taxon>Nematoda</taxon>
        <taxon>Enoplea</taxon>
        <taxon>Dorylaimia</taxon>
        <taxon>Trichinellida</taxon>
        <taxon>Trichuridae</taxon>
        <taxon>Trichuris</taxon>
    </lineage>
</organism>
<name>A0A085MML9_9BILA</name>
<sequence>MTGHGFILLIEHDLVQGQQVLDLGCSHTLGSKEPLERRLANKCQEYYVLGSRVREPTGASGFKPDTIVFVTHGSCCPLNEHTLKDHLGQDDGASLVHGSGENFRNHQLVHAHHGGTAFPTIFSLGWGNKVLLKQRRGTLQSCSEIDVAVKGVRLSAYNAKGLHRFISFPLIDYFATASRNRSSGDSYPCLIPMQGLSHYCSAKELISDNALPNGKKKLKTLLVKV</sequence>